<reference evidence="1" key="2">
    <citation type="journal article" date="2015" name="Fish Shellfish Immunol.">
        <title>Early steps in the European eel (Anguilla anguilla)-Vibrio vulnificus interaction in the gills: Role of the RtxA13 toxin.</title>
        <authorList>
            <person name="Callol A."/>
            <person name="Pajuelo D."/>
            <person name="Ebbesson L."/>
            <person name="Teles M."/>
            <person name="MacKenzie S."/>
            <person name="Amaro C."/>
        </authorList>
    </citation>
    <scope>NUCLEOTIDE SEQUENCE</scope>
</reference>
<evidence type="ECO:0000313" key="1">
    <source>
        <dbReference type="EMBL" id="JAI02116.1"/>
    </source>
</evidence>
<dbReference type="EMBL" id="GBXM01006462">
    <property type="protein sequence ID" value="JAI02116.1"/>
    <property type="molecule type" value="Transcribed_RNA"/>
</dbReference>
<reference evidence="1" key="1">
    <citation type="submission" date="2014-11" db="EMBL/GenBank/DDBJ databases">
        <authorList>
            <person name="Amaro Gonzalez C."/>
        </authorList>
    </citation>
    <scope>NUCLEOTIDE SEQUENCE</scope>
</reference>
<name>A0A0E9XJV4_ANGAN</name>
<proteinExistence type="predicted"/>
<organism evidence="1">
    <name type="scientific">Anguilla anguilla</name>
    <name type="common">European freshwater eel</name>
    <name type="synonym">Muraena anguilla</name>
    <dbReference type="NCBI Taxonomy" id="7936"/>
    <lineage>
        <taxon>Eukaryota</taxon>
        <taxon>Metazoa</taxon>
        <taxon>Chordata</taxon>
        <taxon>Craniata</taxon>
        <taxon>Vertebrata</taxon>
        <taxon>Euteleostomi</taxon>
        <taxon>Actinopterygii</taxon>
        <taxon>Neopterygii</taxon>
        <taxon>Teleostei</taxon>
        <taxon>Anguilliformes</taxon>
        <taxon>Anguillidae</taxon>
        <taxon>Anguilla</taxon>
    </lineage>
</organism>
<sequence length="55" mass="6908">MFIKGKNSKWFNRERKSFSYIDFQIMENMLPKNYTFLEVHHMAFQRKIYTILWLS</sequence>
<protein>
    <submittedName>
        <fullName evidence="1">Uncharacterized protein</fullName>
    </submittedName>
</protein>
<dbReference type="AlphaFoldDB" id="A0A0E9XJV4"/>
<accession>A0A0E9XJV4</accession>